<reference evidence="1 2" key="1">
    <citation type="journal article" date="2014" name="Nat. Genet.">
        <title>Genome and transcriptome of the porcine whipworm Trichuris suis.</title>
        <authorList>
            <person name="Jex A.R."/>
            <person name="Nejsum P."/>
            <person name="Schwarz E.M."/>
            <person name="Hu L."/>
            <person name="Young N.D."/>
            <person name="Hall R.S."/>
            <person name="Korhonen P.K."/>
            <person name="Liao S."/>
            <person name="Thamsborg S."/>
            <person name="Xia J."/>
            <person name="Xu P."/>
            <person name="Wang S."/>
            <person name="Scheerlinck J.P."/>
            <person name="Hofmann A."/>
            <person name="Sternberg P.W."/>
            <person name="Wang J."/>
            <person name="Gasser R.B."/>
        </authorList>
    </citation>
    <scope>NUCLEOTIDE SEQUENCE [LARGE SCALE GENOMIC DNA]</scope>
    <source>
        <strain evidence="1">DCEP-RM93M</strain>
    </source>
</reference>
<evidence type="ECO:0000313" key="2">
    <source>
        <dbReference type="Proteomes" id="UP000030764"/>
    </source>
</evidence>
<dbReference type="InterPro" id="IPR050951">
    <property type="entry name" value="Retrovirus_Pol_polyprotein"/>
</dbReference>
<dbReference type="Proteomes" id="UP000030764">
    <property type="component" value="Unassembled WGS sequence"/>
</dbReference>
<dbReference type="OrthoDB" id="5832102at2759"/>
<dbReference type="GO" id="GO:0003676">
    <property type="term" value="F:nucleic acid binding"/>
    <property type="evidence" value="ECO:0007669"/>
    <property type="project" value="InterPro"/>
</dbReference>
<protein>
    <submittedName>
        <fullName evidence="1">Uncharacterized protein</fullName>
    </submittedName>
</protein>
<dbReference type="SUPFAM" id="SSF53098">
    <property type="entry name" value="Ribonuclease H-like"/>
    <property type="match status" value="1"/>
</dbReference>
<dbReference type="PANTHER" id="PTHR37984:SF12">
    <property type="entry name" value="RIBONUCLEASE H"/>
    <property type="match status" value="1"/>
</dbReference>
<gene>
    <name evidence="1" type="ORF">M513_09511</name>
</gene>
<dbReference type="InterPro" id="IPR012337">
    <property type="entry name" value="RNaseH-like_sf"/>
</dbReference>
<keyword evidence="2" id="KW-1185">Reference proteome</keyword>
<name>A0A085LXI3_9BILA</name>
<dbReference type="PANTHER" id="PTHR37984">
    <property type="entry name" value="PROTEIN CBG26694"/>
    <property type="match status" value="1"/>
</dbReference>
<organism evidence="1 2">
    <name type="scientific">Trichuris suis</name>
    <name type="common">pig whipworm</name>
    <dbReference type="NCBI Taxonomy" id="68888"/>
    <lineage>
        <taxon>Eukaryota</taxon>
        <taxon>Metazoa</taxon>
        <taxon>Ecdysozoa</taxon>
        <taxon>Nematoda</taxon>
        <taxon>Enoplea</taxon>
        <taxon>Dorylaimia</taxon>
        <taxon>Trichinellida</taxon>
        <taxon>Trichuridae</taxon>
        <taxon>Trichuris</taxon>
    </lineage>
</organism>
<evidence type="ECO:0000313" key="1">
    <source>
        <dbReference type="EMBL" id="KFD49679.1"/>
    </source>
</evidence>
<dbReference type="Gene3D" id="3.30.420.10">
    <property type="entry name" value="Ribonuclease H-like superfamily/Ribonuclease H"/>
    <property type="match status" value="1"/>
</dbReference>
<sequence length="100" mass="11012">MDYLIQLSQTTDQRSRHPNLASSFEGMQFGMPYHPSSNGQAERMIQTAKNALRHLSTGDLNQRLASFLLSQHTIPCVATGRSPAEPDEPSFGESPRPPSS</sequence>
<dbReference type="AlphaFoldDB" id="A0A085LXI3"/>
<proteinExistence type="predicted"/>
<dbReference type="InterPro" id="IPR036397">
    <property type="entry name" value="RNaseH_sf"/>
</dbReference>
<accession>A0A085LXI3</accession>
<dbReference type="EMBL" id="KL363266">
    <property type="protein sequence ID" value="KFD49679.1"/>
    <property type="molecule type" value="Genomic_DNA"/>
</dbReference>